<dbReference type="InterPro" id="IPR017853">
    <property type="entry name" value="GH"/>
</dbReference>
<dbReference type="Gene3D" id="3.20.20.80">
    <property type="entry name" value="Glycosidases"/>
    <property type="match status" value="1"/>
</dbReference>
<evidence type="ECO:0000313" key="4">
    <source>
        <dbReference type="Proteomes" id="UP001075354"/>
    </source>
</evidence>
<dbReference type="InterPro" id="IPR005199">
    <property type="entry name" value="Glyco_hydro_79"/>
</dbReference>
<accession>A0AAV7XGG6</accession>
<dbReference type="AlphaFoldDB" id="A0AAV7XGG6"/>
<dbReference type="Proteomes" id="UP001075354">
    <property type="component" value="Chromosome 8"/>
</dbReference>
<feature type="signal peptide" evidence="2">
    <location>
        <begin position="1"/>
        <end position="22"/>
    </location>
</feature>
<dbReference type="EMBL" id="JAPTSV010000008">
    <property type="protein sequence ID" value="KAJ1524818.1"/>
    <property type="molecule type" value="Genomic_DNA"/>
</dbReference>
<dbReference type="FunFam" id="3.20.20.80:FF:000024">
    <property type="entry name" value="Heparanase 2"/>
    <property type="match status" value="1"/>
</dbReference>
<dbReference type="GO" id="GO:0016020">
    <property type="term" value="C:membrane"/>
    <property type="evidence" value="ECO:0007669"/>
    <property type="project" value="InterPro"/>
</dbReference>
<evidence type="ECO:0000256" key="1">
    <source>
        <dbReference type="ARBA" id="ARBA00009800"/>
    </source>
</evidence>
<proteinExistence type="inferred from homology"/>
<dbReference type="PANTHER" id="PTHR46145:SF4">
    <property type="entry name" value="HEPARANASE"/>
    <property type="match status" value="1"/>
</dbReference>
<evidence type="ECO:0000256" key="2">
    <source>
        <dbReference type="SAM" id="SignalP"/>
    </source>
</evidence>
<sequence length="517" mass="58637">MERNLRLSLLYLSLMLPYTCIGAGTFSPVNEVHVQSHKVCEVSENFLSVGIDTKFIFEREIKKLMESPIFMTSLKGLHPAHLRIGGTAADMVLFEENIHEISNLNHLGDLSRLGNLSWNEEEQNCYFQSWPVLWMSGEKWLTLNSMAREANMNLLFDLNVLLRRPSGKWDPTNALKLIKFSQKNNLTLDWQLGNEPNSFCHVFGEEVPPVQLAKDFSALLRILKMFSFYRNSKLVGPDITSPRGPKHRQVATLQYLDKFLFKAKDTISAVTWHQYYVNGRNTTTDEFMNPSILDVLKREIEDVKKVVINNTDEHFPVWITETASAYGGGAANLSNRFVSGFMWLDKLGMAASNNISVVVRQSFIGGNYGLLDEKTLEPNPDFWVSYVFKKLVGQVVLNITRSDKNPLVRLYAHCSKKSIPELNAVVVYGMNLGSTQYETYFRMKNMNYSSEFQQYILTPMDGQLGSSGIRLNGRVLKMYPPSLPNLAPVLSLNDLMQFPPQSIAFYVVTGVHAPVCA</sequence>
<name>A0AAV7XGG6_9NEOP</name>
<dbReference type="GO" id="GO:0016798">
    <property type="term" value="F:hydrolase activity, acting on glycosyl bonds"/>
    <property type="evidence" value="ECO:0007669"/>
    <property type="project" value="InterPro"/>
</dbReference>
<dbReference type="Pfam" id="PF03662">
    <property type="entry name" value="Glyco_hydro_79n"/>
    <property type="match status" value="1"/>
</dbReference>
<protein>
    <recommendedName>
        <fullName evidence="5">Heparanase-like</fullName>
    </recommendedName>
</protein>
<dbReference type="SUPFAM" id="SSF51445">
    <property type="entry name" value="(Trans)glycosidases"/>
    <property type="match status" value="1"/>
</dbReference>
<dbReference type="GO" id="GO:0031012">
    <property type="term" value="C:extracellular matrix"/>
    <property type="evidence" value="ECO:0007669"/>
    <property type="project" value="TreeGrafter"/>
</dbReference>
<reference evidence="3" key="1">
    <citation type="submission" date="2022-12" db="EMBL/GenBank/DDBJ databases">
        <title>Chromosome-level genome assembly of the bean flower thrips Megalurothrips usitatus.</title>
        <authorList>
            <person name="Ma L."/>
            <person name="Liu Q."/>
            <person name="Li H."/>
            <person name="Cai W."/>
        </authorList>
    </citation>
    <scope>NUCLEOTIDE SEQUENCE</scope>
    <source>
        <strain evidence="3">Cailab_2022a</strain>
    </source>
</reference>
<organism evidence="3 4">
    <name type="scientific">Megalurothrips usitatus</name>
    <name type="common">bean blossom thrips</name>
    <dbReference type="NCBI Taxonomy" id="439358"/>
    <lineage>
        <taxon>Eukaryota</taxon>
        <taxon>Metazoa</taxon>
        <taxon>Ecdysozoa</taxon>
        <taxon>Arthropoda</taxon>
        <taxon>Hexapoda</taxon>
        <taxon>Insecta</taxon>
        <taxon>Pterygota</taxon>
        <taxon>Neoptera</taxon>
        <taxon>Paraneoptera</taxon>
        <taxon>Thysanoptera</taxon>
        <taxon>Terebrantia</taxon>
        <taxon>Thripoidea</taxon>
        <taxon>Thripidae</taxon>
        <taxon>Megalurothrips</taxon>
    </lineage>
</organism>
<dbReference type="GO" id="GO:0005615">
    <property type="term" value="C:extracellular space"/>
    <property type="evidence" value="ECO:0007669"/>
    <property type="project" value="TreeGrafter"/>
</dbReference>
<evidence type="ECO:0008006" key="5">
    <source>
        <dbReference type="Google" id="ProtNLM"/>
    </source>
</evidence>
<evidence type="ECO:0000313" key="3">
    <source>
        <dbReference type="EMBL" id="KAJ1524818.1"/>
    </source>
</evidence>
<keyword evidence="2" id="KW-0732">Signal</keyword>
<gene>
    <name evidence="3" type="ORF">ONE63_009688</name>
</gene>
<keyword evidence="4" id="KW-1185">Reference proteome</keyword>
<comment type="caution">
    <text evidence="3">The sequence shown here is derived from an EMBL/GenBank/DDBJ whole genome shotgun (WGS) entry which is preliminary data.</text>
</comment>
<dbReference type="PANTHER" id="PTHR46145">
    <property type="entry name" value="HEPARANASE"/>
    <property type="match status" value="1"/>
</dbReference>
<feature type="chain" id="PRO_5043933534" description="Heparanase-like" evidence="2">
    <location>
        <begin position="23"/>
        <end position="517"/>
    </location>
</feature>
<comment type="similarity">
    <text evidence="1">Belongs to the glycosyl hydrolase 79 family.</text>
</comment>